<dbReference type="GO" id="GO:0007030">
    <property type="term" value="P:Golgi organization"/>
    <property type="evidence" value="ECO:0007669"/>
    <property type="project" value="TreeGrafter"/>
</dbReference>
<feature type="region of interest" description="Disordered" evidence="6">
    <location>
        <begin position="234"/>
        <end position="254"/>
    </location>
</feature>
<feature type="region of interest" description="Disordered" evidence="6">
    <location>
        <begin position="267"/>
        <end position="326"/>
    </location>
</feature>
<dbReference type="Gene3D" id="2.30.42.10">
    <property type="match status" value="2"/>
</dbReference>
<dbReference type="InterPro" id="IPR024958">
    <property type="entry name" value="GRASP_PDZ"/>
</dbReference>
<dbReference type="PANTHER" id="PTHR12893">
    <property type="entry name" value="GOLGI REASSEMBLY STACKING PROTEIN GRASP"/>
    <property type="match status" value="1"/>
</dbReference>
<comment type="caution">
    <text evidence="8">The sequence shown here is derived from an EMBL/GenBank/DDBJ whole genome shotgun (WGS) entry which is preliminary data.</text>
</comment>
<dbReference type="GO" id="GO:0000139">
    <property type="term" value="C:Golgi membrane"/>
    <property type="evidence" value="ECO:0007669"/>
    <property type="project" value="UniProtKB-SubCell"/>
</dbReference>
<gene>
    <name evidence="8" type="ORF">BcabD6B2_49480</name>
</gene>
<evidence type="ECO:0000256" key="6">
    <source>
        <dbReference type="SAM" id="MobiDB-lite"/>
    </source>
</evidence>
<dbReference type="EMBL" id="BPLF01000005">
    <property type="protein sequence ID" value="GIX65513.1"/>
    <property type="molecule type" value="Genomic_DNA"/>
</dbReference>
<feature type="compositionally biased region" description="Basic and acidic residues" evidence="6">
    <location>
        <begin position="316"/>
        <end position="326"/>
    </location>
</feature>
<keyword evidence="4" id="KW-0472">Membrane</keyword>
<protein>
    <submittedName>
        <fullName evidence="8">Golgi reassembly-stacking protein 2</fullName>
    </submittedName>
</protein>
<keyword evidence="5" id="KW-0862">Zinc</keyword>
<dbReference type="RefSeq" id="XP_067717582.1">
    <property type="nucleotide sequence ID" value="XM_067861481.1"/>
</dbReference>
<organism evidence="8 9">
    <name type="scientific">Babesia caballi</name>
    <dbReference type="NCBI Taxonomy" id="5871"/>
    <lineage>
        <taxon>Eukaryota</taxon>
        <taxon>Sar</taxon>
        <taxon>Alveolata</taxon>
        <taxon>Apicomplexa</taxon>
        <taxon>Aconoidasida</taxon>
        <taxon>Piroplasmida</taxon>
        <taxon>Babesiidae</taxon>
        <taxon>Babesia</taxon>
    </lineage>
</organism>
<dbReference type="GeneID" id="94196994"/>
<evidence type="ECO:0000313" key="9">
    <source>
        <dbReference type="Proteomes" id="UP001497744"/>
    </source>
</evidence>
<evidence type="ECO:0000313" key="8">
    <source>
        <dbReference type="EMBL" id="GIX65513.1"/>
    </source>
</evidence>
<sequence>MGANGSTITPSGGLRVHRVYPNGPGEKAGFEVFFDYIVEADHNGYCDDSDDTLMRFTSYVSSKENQEITLNVYNARKRSLRLVKITPRKWDGVGLLGLSVRFAEFTAMDEGAHVIKVHDGSPASRAGLMPITDYLLATNLQLFVDSDCVRVHVGEHVNEEVPLYVYNSITENIRRTVIKPLEGWGGHGTLGCDLGNGYIHRIPLVKGVYNVPMEVDKPASRVESKDEITLDLSAASATTAGEPRSDSACPSARPESCDVITLAGETNVTEDEEAPDEPYLPPSIATLKHKADAMGNDIPGTPVGYDITDRDDDGDGGYHDSDSVDY</sequence>
<evidence type="ECO:0000256" key="1">
    <source>
        <dbReference type="ARBA" id="ARBA00004394"/>
    </source>
</evidence>
<keyword evidence="2" id="KW-0677">Repeat</keyword>
<keyword evidence="3" id="KW-0333">Golgi apparatus</keyword>
<dbReference type="InterPro" id="IPR007583">
    <property type="entry name" value="GRASP55_65"/>
</dbReference>
<accession>A0AAV4M009</accession>
<evidence type="ECO:0000256" key="4">
    <source>
        <dbReference type="ARBA" id="ARBA00023136"/>
    </source>
</evidence>
<keyword evidence="9" id="KW-1185">Reference proteome</keyword>
<feature type="binding site" evidence="5">
    <location>
        <position position="17"/>
    </location>
    <ligand>
        <name>Zn(2+)</name>
        <dbReference type="ChEBI" id="CHEBI:29105"/>
    </ligand>
</feature>
<evidence type="ECO:0000256" key="2">
    <source>
        <dbReference type="ARBA" id="ARBA00022737"/>
    </source>
</evidence>
<proteinExistence type="predicted"/>
<feature type="domain" description="PDZ GRASP-type" evidence="7">
    <location>
        <begin position="12"/>
        <end position="105"/>
    </location>
</feature>
<evidence type="ECO:0000259" key="7">
    <source>
        <dbReference type="PROSITE" id="PS51865"/>
    </source>
</evidence>
<keyword evidence="5" id="KW-0479">Metal-binding</keyword>
<dbReference type="InterPro" id="IPR036034">
    <property type="entry name" value="PDZ_sf"/>
</dbReference>
<dbReference type="Proteomes" id="UP001497744">
    <property type="component" value="Unassembled WGS sequence"/>
</dbReference>
<feature type="domain" description="PDZ GRASP-type" evidence="7">
    <location>
        <begin position="110"/>
        <end position="199"/>
    </location>
</feature>
<dbReference type="Pfam" id="PF04495">
    <property type="entry name" value="GRASP55_65"/>
    <property type="match status" value="1"/>
</dbReference>
<reference evidence="8 9" key="1">
    <citation type="submission" date="2021-06" db="EMBL/GenBank/DDBJ databases">
        <title>Genome sequence of Babesia caballi.</title>
        <authorList>
            <person name="Yamagishi J."/>
            <person name="Kidaka T."/>
            <person name="Ochi A."/>
        </authorList>
    </citation>
    <scope>NUCLEOTIDE SEQUENCE [LARGE SCALE GENOMIC DNA]</scope>
    <source>
        <strain evidence="8">USDA-D6B2</strain>
    </source>
</reference>
<dbReference type="GO" id="GO:0046872">
    <property type="term" value="F:metal ion binding"/>
    <property type="evidence" value="ECO:0007669"/>
    <property type="project" value="UniProtKB-KW"/>
</dbReference>
<evidence type="ECO:0000256" key="5">
    <source>
        <dbReference type="PIRSR" id="PIRSR607583-1"/>
    </source>
</evidence>
<dbReference type="SUPFAM" id="SSF50156">
    <property type="entry name" value="PDZ domain-like"/>
    <property type="match status" value="1"/>
</dbReference>
<name>A0AAV4M009_BABCB</name>
<comment type="subcellular location">
    <subcellularLocation>
        <location evidence="1">Golgi apparatus membrane</location>
    </subcellularLocation>
</comment>
<dbReference type="PROSITE" id="PS51865">
    <property type="entry name" value="PDZ_GRASP"/>
    <property type="match status" value="2"/>
</dbReference>
<evidence type="ECO:0000256" key="3">
    <source>
        <dbReference type="ARBA" id="ARBA00023034"/>
    </source>
</evidence>
<dbReference type="AlphaFoldDB" id="A0AAV4M009"/>
<dbReference type="PANTHER" id="PTHR12893:SF0">
    <property type="entry name" value="GRASP65"/>
    <property type="match status" value="1"/>
</dbReference>